<keyword evidence="2" id="KW-1185">Reference proteome</keyword>
<sequence length="74" mass="8480">MDIAMENKARDFNVSTALHGLLSSDSAVAEAAWQWCEERRDDPLEWLKELLTYLSINRDLKSKIEHEGLGFGEE</sequence>
<protein>
    <submittedName>
        <fullName evidence="1">Uncharacterized protein</fullName>
    </submittedName>
</protein>
<organism evidence="1 2">
    <name type="scientific">Vitrella brassicaformis (strain CCMP3155)</name>
    <dbReference type="NCBI Taxonomy" id="1169540"/>
    <lineage>
        <taxon>Eukaryota</taxon>
        <taxon>Sar</taxon>
        <taxon>Alveolata</taxon>
        <taxon>Colpodellida</taxon>
        <taxon>Vitrellaceae</taxon>
        <taxon>Vitrella</taxon>
    </lineage>
</organism>
<dbReference type="AlphaFoldDB" id="A0A0G4G519"/>
<name>A0A0G4G519_VITBC</name>
<dbReference type="Proteomes" id="UP000041254">
    <property type="component" value="Unassembled WGS sequence"/>
</dbReference>
<reference evidence="1 2" key="1">
    <citation type="submission" date="2014-11" db="EMBL/GenBank/DDBJ databases">
        <authorList>
            <person name="Zhu J."/>
            <person name="Qi W."/>
            <person name="Song R."/>
        </authorList>
    </citation>
    <scope>NUCLEOTIDE SEQUENCE [LARGE SCALE GENOMIC DNA]</scope>
</reference>
<dbReference type="VEuPathDB" id="CryptoDB:Vbra_21965"/>
<proteinExistence type="predicted"/>
<evidence type="ECO:0000313" key="1">
    <source>
        <dbReference type="EMBL" id="CEM23416.1"/>
    </source>
</evidence>
<dbReference type="EMBL" id="CDMY01000567">
    <property type="protein sequence ID" value="CEM23416.1"/>
    <property type="molecule type" value="Genomic_DNA"/>
</dbReference>
<dbReference type="InParanoid" id="A0A0G4G519"/>
<evidence type="ECO:0000313" key="2">
    <source>
        <dbReference type="Proteomes" id="UP000041254"/>
    </source>
</evidence>
<gene>
    <name evidence="1" type="ORF">Vbra_21965</name>
</gene>
<accession>A0A0G4G519</accession>